<dbReference type="EMBL" id="JBHUIK010000001">
    <property type="protein sequence ID" value="MFD2213276.1"/>
    <property type="molecule type" value="Genomic_DNA"/>
</dbReference>
<evidence type="ECO:0000256" key="1">
    <source>
        <dbReference type="ARBA" id="ARBA00001947"/>
    </source>
</evidence>
<dbReference type="InterPro" id="IPR018163">
    <property type="entry name" value="Thr/Ala-tRNA-synth_IIc_edit"/>
</dbReference>
<comment type="cofactor">
    <cofactor evidence="1">
        <name>Zn(2+)</name>
        <dbReference type="ChEBI" id="CHEBI:29105"/>
    </cofactor>
</comment>
<evidence type="ECO:0000256" key="3">
    <source>
        <dbReference type="ARBA" id="ARBA00022723"/>
    </source>
</evidence>
<dbReference type="InterPro" id="IPR018165">
    <property type="entry name" value="Ala-tRNA-synth_IIc_core"/>
</dbReference>
<keyword evidence="4" id="KW-0862">Zinc</keyword>
<comment type="caution">
    <text evidence="7">The sequence shown here is derived from an EMBL/GenBank/DDBJ whole genome shotgun (WGS) entry which is preliminary data.</text>
</comment>
<evidence type="ECO:0000256" key="2">
    <source>
        <dbReference type="ARBA" id="ARBA00004496"/>
    </source>
</evidence>
<dbReference type="Pfam" id="PF07973">
    <property type="entry name" value="tRNA_SAD"/>
    <property type="match status" value="1"/>
</dbReference>
<evidence type="ECO:0000313" key="7">
    <source>
        <dbReference type="EMBL" id="MFD2213276.1"/>
    </source>
</evidence>
<dbReference type="InterPro" id="IPR012947">
    <property type="entry name" value="tRNA_SAD"/>
</dbReference>
<keyword evidence="8" id="KW-1185">Reference proteome</keyword>
<dbReference type="Gene3D" id="3.30.980.10">
    <property type="entry name" value="Threonyl-trna Synthetase, Chain A, domain 2"/>
    <property type="match status" value="1"/>
</dbReference>
<dbReference type="Gene3D" id="3.10.310.40">
    <property type="match status" value="1"/>
</dbReference>
<dbReference type="SUPFAM" id="SSF50447">
    <property type="entry name" value="Translation proteins"/>
    <property type="match status" value="1"/>
</dbReference>
<reference evidence="8" key="1">
    <citation type="journal article" date="2019" name="Int. J. Syst. Evol. Microbiol.">
        <title>The Global Catalogue of Microorganisms (GCM) 10K type strain sequencing project: providing services to taxonomists for standard genome sequencing and annotation.</title>
        <authorList>
            <consortium name="The Broad Institute Genomics Platform"/>
            <consortium name="The Broad Institute Genome Sequencing Center for Infectious Disease"/>
            <person name="Wu L."/>
            <person name="Ma J."/>
        </authorList>
    </citation>
    <scope>NUCLEOTIDE SEQUENCE [LARGE SCALE GENOMIC DNA]</scope>
    <source>
        <strain evidence="8">CGMCC 1.15474</strain>
    </source>
</reference>
<feature type="domain" description="Alanyl-transfer RNA synthetases family profile" evidence="6">
    <location>
        <begin position="1"/>
        <end position="212"/>
    </location>
</feature>
<dbReference type="SUPFAM" id="SSF55186">
    <property type="entry name" value="ThrRS/AlaRS common domain"/>
    <property type="match status" value="1"/>
</dbReference>
<keyword evidence="5" id="KW-0175">Coiled coil</keyword>
<organism evidence="7 8">
    <name type="scientific">Metabacillus endolithicus</name>
    <dbReference type="NCBI Taxonomy" id="1535204"/>
    <lineage>
        <taxon>Bacteria</taxon>
        <taxon>Bacillati</taxon>
        <taxon>Bacillota</taxon>
        <taxon>Bacilli</taxon>
        <taxon>Bacillales</taxon>
        <taxon>Bacillaceae</taxon>
        <taxon>Metabacillus</taxon>
    </lineage>
</organism>
<dbReference type="PROSITE" id="PS50860">
    <property type="entry name" value="AA_TRNA_LIGASE_II_ALA"/>
    <property type="match status" value="1"/>
</dbReference>
<gene>
    <name evidence="7" type="ORF">ACFSKK_06055</name>
</gene>
<dbReference type="Gene3D" id="2.40.30.130">
    <property type="match status" value="1"/>
</dbReference>
<evidence type="ECO:0000313" key="8">
    <source>
        <dbReference type="Proteomes" id="UP001597318"/>
    </source>
</evidence>
<keyword evidence="3" id="KW-0479">Metal-binding</keyword>
<evidence type="ECO:0000256" key="5">
    <source>
        <dbReference type="SAM" id="Coils"/>
    </source>
</evidence>
<comment type="subcellular location">
    <subcellularLocation>
        <location evidence="2">Cytoplasm</location>
    </subcellularLocation>
</comment>
<dbReference type="InterPro" id="IPR051335">
    <property type="entry name" value="Alanyl-tRNA_Editing_Enzymes"/>
</dbReference>
<dbReference type="InterPro" id="IPR009000">
    <property type="entry name" value="Transl_B-barrel_sf"/>
</dbReference>
<dbReference type="Proteomes" id="UP001597318">
    <property type="component" value="Unassembled WGS sequence"/>
</dbReference>
<evidence type="ECO:0000256" key="4">
    <source>
        <dbReference type="ARBA" id="ARBA00022833"/>
    </source>
</evidence>
<dbReference type="SMART" id="SM00863">
    <property type="entry name" value="tRNA_SAD"/>
    <property type="match status" value="1"/>
</dbReference>
<accession>A0ABW5BWU5</accession>
<proteinExistence type="predicted"/>
<protein>
    <submittedName>
        <fullName evidence="7">DHHA1 domain-containing protein</fullName>
    </submittedName>
</protein>
<dbReference type="Pfam" id="PF02272">
    <property type="entry name" value="DHHA1"/>
    <property type="match status" value="1"/>
</dbReference>
<dbReference type="InterPro" id="IPR003156">
    <property type="entry name" value="DHHA1_dom"/>
</dbReference>
<dbReference type="PANTHER" id="PTHR43462">
    <property type="entry name" value="ALANYL-TRNA EDITING PROTEIN"/>
    <property type="match status" value="1"/>
</dbReference>
<dbReference type="PANTHER" id="PTHR43462:SF1">
    <property type="entry name" value="ALANYL-TRNA EDITING PROTEIN AARSD1"/>
    <property type="match status" value="1"/>
</dbReference>
<dbReference type="RefSeq" id="WP_379050597.1">
    <property type="nucleotide sequence ID" value="NZ_JBHUIK010000001.1"/>
</dbReference>
<evidence type="ECO:0000259" key="6">
    <source>
        <dbReference type="PROSITE" id="PS50860"/>
    </source>
</evidence>
<name>A0ABW5BWU5_9BACI</name>
<sequence length="399" mass="45683">MTKKLYYDDVYQTEFSSKVIKSNHDESGFFVVLQETAFYPTGGGQPFDKGTLNDINVLKVEEVDGEIRHYMETSIDVEEVNGVIDWDRRFDHMQQHAGQHILTAAFEDNLGYKTLSFHLGEEICTIDLDTSSLTDEEIHKAETLANKIILENRPILIKWVEKKEELSGLPLRKELAVSEHIRLVIIPEYDYNGCGGTHPRSTGEVSLLKILTCEKQKKYTRVQFVCGGRVTRQLHQKNEVIQTLTTQLSARQDMIPNAVLKLLHHTKELEEQVKDLSNKLIRYEVKERLDNAVKWNGFFLISNIFQDRTLSELQTLARDLIAYPDVIVMFITEHQEKLQLVCARSDNTNINMNSVLKEVLPLINGKGGGKPFFVQGGGDRMLPPDQVMKELMRVLTHQV</sequence>
<feature type="coiled-coil region" evidence="5">
    <location>
        <begin position="259"/>
        <end position="286"/>
    </location>
</feature>